<feature type="domain" description="YncI copper-binding" evidence="3">
    <location>
        <begin position="21"/>
        <end position="104"/>
    </location>
</feature>
<dbReference type="InterPro" id="IPR038507">
    <property type="entry name" value="YcnI-like_sf"/>
</dbReference>
<gene>
    <name evidence="4" type="ORF">IWQ60_009654</name>
</gene>
<proteinExistence type="predicted"/>
<sequence>MPSLVSYLYALAAGLVVSSAHVALTPSTVAYNQSGVVAVRVGHGCDGAATTAISVQIPAGVTGVTPVYIPGWNVTVTTRPAGASAPNDNFTDPISKVTYSASSSGVSSSSGSSNSHDGMSMRRRAEAAATTEVDSVTWSGGSVPEGTFFDFGLKLKTPAQETTLAFPVIQLCDDKSTDWFGDSSSSTPASFVKVVKASTSSTSAAGLARTPNTLVAGFATLSVGAYLALTQL</sequence>
<dbReference type="AlphaFoldDB" id="A0A9W7ZMB1"/>
<dbReference type="Proteomes" id="UP001150569">
    <property type="component" value="Unassembled WGS sequence"/>
</dbReference>
<feature type="chain" id="PRO_5040744408" description="YncI copper-binding domain-containing protein" evidence="2">
    <location>
        <begin position="21"/>
        <end position="232"/>
    </location>
</feature>
<feature type="region of interest" description="Disordered" evidence="1">
    <location>
        <begin position="101"/>
        <end position="138"/>
    </location>
</feature>
<dbReference type="OrthoDB" id="4234at2759"/>
<comment type="caution">
    <text evidence="4">The sequence shown here is derived from an EMBL/GenBank/DDBJ whole genome shotgun (WGS) entry which is preliminary data.</text>
</comment>
<evidence type="ECO:0000259" key="3">
    <source>
        <dbReference type="Pfam" id="PF07987"/>
    </source>
</evidence>
<evidence type="ECO:0000313" key="4">
    <source>
        <dbReference type="EMBL" id="KAJ1912460.1"/>
    </source>
</evidence>
<organism evidence="4 5">
    <name type="scientific">Tieghemiomyces parasiticus</name>
    <dbReference type="NCBI Taxonomy" id="78921"/>
    <lineage>
        <taxon>Eukaryota</taxon>
        <taxon>Fungi</taxon>
        <taxon>Fungi incertae sedis</taxon>
        <taxon>Zoopagomycota</taxon>
        <taxon>Kickxellomycotina</taxon>
        <taxon>Dimargaritomycetes</taxon>
        <taxon>Dimargaritales</taxon>
        <taxon>Dimargaritaceae</taxon>
        <taxon>Tieghemiomyces</taxon>
    </lineage>
</organism>
<dbReference type="Gene3D" id="2.60.40.2230">
    <property type="entry name" value="Uncharacterised protein YcnI-like PF07987, DUF1775"/>
    <property type="match status" value="1"/>
</dbReference>
<feature type="domain" description="YncI copper-binding" evidence="3">
    <location>
        <begin position="126"/>
        <end position="183"/>
    </location>
</feature>
<feature type="compositionally biased region" description="Low complexity" evidence="1">
    <location>
        <begin position="101"/>
        <end position="118"/>
    </location>
</feature>
<name>A0A9W7ZMB1_9FUNG</name>
<dbReference type="InterPro" id="IPR012533">
    <property type="entry name" value="YcnI-copper_dom"/>
</dbReference>
<dbReference type="Pfam" id="PF07987">
    <property type="entry name" value="DUF1775"/>
    <property type="match status" value="2"/>
</dbReference>
<dbReference type="EMBL" id="JANBPT010000831">
    <property type="protein sequence ID" value="KAJ1912460.1"/>
    <property type="molecule type" value="Genomic_DNA"/>
</dbReference>
<protein>
    <recommendedName>
        <fullName evidence="3">YncI copper-binding domain-containing protein</fullName>
    </recommendedName>
</protein>
<evidence type="ECO:0000256" key="2">
    <source>
        <dbReference type="SAM" id="SignalP"/>
    </source>
</evidence>
<reference evidence="4" key="1">
    <citation type="submission" date="2022-07" db="EMBL/GenBank/DDBJ databases">
        <title>Phylogenomic reconstructions and comparative analyses of Kickxellomycotina fungi.</title>
        <authorList>
            <person name="Reynolds N.K."/>
            <person name="Stajich J.E."/>
            <person name="Barry K."/>
            <person name="Grigoriev I.V."/>
            <person name="Crous P."/>
            <person name="Smith M.E."/>
        </authorList>
    </citation>
    <scope>NUCLEOTIDE SEQUENCE</scope>
    <source>
        <strain evidence="4">RSA 861</strain>
    </source>
</reference>
<evidence type="ECO:0000256" key="1">
    <source>
        <dbReference type="SAM" id="MobiDB-lite"/>
    </source>
</evidence>
<evidence type="ECO:0000313" key="5">
    <source>
        <dbReference type="Proteomes" id="UP001150569"/>
    </source>
</evidence>
<keyword evidence="5" id="KW-1185">Reference proteome</keyword>
<keyword evidence="2" id="KW-0732">Signal</keyword>
<accession>A0A9W7ZMB1</accession>
<feature type="signal peptide" evidence="2">
    <location>
        <begin position="1"/>
        <end position="20"/>
    </location>
</feature>